<evidence type="ECO:0000256" key="1">
    <source>
        <dbReference type="SAM" id="SignalP"/>
    </source>
</evidence>
<dbReference type="PANTHER" id="PTHR15032:SF4">
    <property type="entry name" value="N-ACYL-PHOSPHATIDYLETHANOLAMINE-HYDROLYZING PHOSPHOLIPASE D"/>
    <property type="match status" value="1"/>
</dbReference>
<accession>A0ABX0H7C1</accession>
<keyword evidence="4" id="KW-1185">Reference proteome</keyword>
<evidence type="ECO:0000259" key="2">
    <source>
        <dbReference type="Pfam" id="PF12706"/>
    </source>
</evidence>
<feature type="signal peptide" evidence="1">
    <location>
        <begin position="1"/>
        <end position="23"/>
    </location>
</feature>
<feature type="domain" description="Metallo-beta-lactamase" evidence="2">
    <location>
        <begin position="126"/>
        <end position="317"/>
    </location>
</feature>
<feature type="chain" id="PRO_5046128341" evidence="1">
    <location>
        <begin position="24"/>
        <end position="356"/>
    </location>
</feature>
<dbReference type="Proteomes" id="UP000649799">
    <property type="component" value="Unassembled WGS sequence"/>
</dbReference>
<dbReference type="Pfam" id="PF12706">
    <property type="entry name" value="Lactamase_B_2"/>
    <property type="match status" value="1"/>
</dbReference>
<dbReference type="PROSITE" id="PS51257">
    <property type="entry name" value="PROKAR_LIPOPROTEIN"/>
    <property type="match status" value="1"/>
</dbReference>
<dbReference type="InterPro" id="IPR036866">
    <property type="entry name" value="RibonucZ/Hydroxyglut_hydro"/>
</dbReference>
<evidence type="ECO:0000313" key="3">
    <source>
        <dbReference type="EMBL" id="NHE56107.1"/>
    </source>
</evidence>
<organism evidence="3 4">
    <name type="scientific">Cyclobacterium plantarum</name>
    <dbReference type="NCBI Taxonomy" id="2716263"/>
    <lineage>
        <taxon>Bacteria</taxon>
        <taxon>Pseudomonadati</taxon>
        <taxon>Bacteroidota</taxon>
        <taxon>Cytophagia</taxon>
        <taxon>Cytophagales</taxon>
        <taxon>Cyclobacteriaceae</taxon>
        <taxon>Cyclobacterium</taxon>
    </lineage>
</organism>
<dbReference type="EMBL" id="JAANYN010000002">
    <property type="protein sequence ID" value="NHE56107.1"/>
    <property type="molecule type" value="Genomic_DNA"/>
</dbReference>
<keyword evidence="3" id="KW-0378">Hydrolase</keyword>
<name>A0ABX0H7C1_9BACT</name>
<dbReference type="InterPro" id="IPR001279">
    <property type="entry name" value="Metallo-B-lactamas"/>
</dbReference>
<evidence type="ECO:0000313" key="4">
    <source>
        <dbReference type="Proteomes" id="UP000649799"/>
    </source>
</evidence>
<protein>
    <submittedName>
        <fullName evidence="3">Zn-dependent hydrolase</fullName>
    </submittedName>
</protein>
<comment type="caution">
    <text evidence="3">The sequence shown here is derived from an EMBL/GenBank/DDBJ whole genome shotgun (WGS) entry which is preliminary data.</text>
</comment>
<dbReference type="PANTHER" id="PTHR15032">
    <property type="entry name" value="N-ACYL-PHOSPHATIDYLETHANOLAMINE-HYDROLYZING PHOSPHOLIPASE D"/>
    <property type="match status" value="1"/>
</dbReference>
<dbReference type="GO" id="GO:0016787">
    <property type="term" value="F:hydrolase activity"/>
    <property type="evidence" value="ECO:0007669"/>
    <property type="project" value="UniProtKB-KW"/>
</dbReference>
<dbReference type="SUPFAM" id="SSF56281">
    <property type="entry name" value="Metallo-hydrolase/oxidoreductase"/>
    <property type="match status" value="1"/>
</dbReference>
<proteinExistence type="predicted"/>
<dbReference type="Gene3D" id="3.60.15.10">
    <property type="entry name" value="Ribonuclease Z/Hydroxyacylglutathione hydrolase-like"/>
    <property type="match status" value="1"/>
</dbReference>
<dbReference type="RefSeq" id="WP_166143663.1">
    <property type="nucleotide sequence ID" value="NZ_JAANYN010000002.1"/>
</dbReference>
<gene>
    <name evidence="3" type="ORF">G9Q97_04685</name>
</gene>
<sequence>MIKRVLYRPLPLLFLFLFISCFSPEENTDITFMYNPKLKTIHPSDSWKGNPMNSKGEFINLYQPFDSSFGDLWKWQTSPNPQKEEKAAETRTLEWNKQAVIPRDGKDFLIWLGHASFLIQLNGQVILTDPVLFDNFFLKRESPLPFPVENLPPIDYLLISHNHRDHCDKKSIQFLSENNPDMKILTGLKLGEVLQDWTRGQEIQEAGWYQQYQTADLTITYLPSRHWSRRWLWDLNENLWGGFHIAHADKTVYFMGDSGFGKHFEDIRQIMGDPEYCLMGVGAYKPEWFMSQAHISPQDAINAFNILKGKYFIPMHYGTFDLSDEPIMEPWDILNSNQKEINGKLIAPVLGNNLFQ</sequence>
<reference evidence="3 4" key="1">
    <citation type="submission" date="2020-03" db="EMBL/GenBank/DDBJ databases">
        <title>Cyclobacterium plantarum sp. nov., a marine bacterium isolated from a coastal-marine wetland.</title>
        <authorList>
            <person name="Sanchez-Porro C."/>
            <person name="Ventosa A."/>
            <person name="Amoozegar M."/>
        </authorList>
    </citation>
    <scope>NUCLEOTIDE SEQUENCE [LARGE SCALE GENOMIC DNA]</scope>
    <source>
        <strain evidence="3 4">GBPx2</strain>
    </source>
</reference>
<keyword evidence="1" id="KW-0732">Signal</keyword>